<keyword evidence="1" id="KW-0808">Transferase</keyword>
<name>A0ABQ7J9Z9_9APIC</name>
<reference evidence="8 9" key="1">
    <citation type="journal article" date="2020" name="bioRxiv">
        <title>Metabolic contributions of an alphaproteobacterial endosymbiont in the apicomplexan Cardiosporidium cionae.</title>
        <authorList>
            <person name="Hunter E.S."/>
            <person name="Paight C.J."/>
            <person name="Lane C.E."/>
        </authorList>
    </citation>
    <scope>NUCLEOTIDE SEQUENCE [LARGE SCALE GENOMIC DNA]</scope>
    <source>
        <strain evidence="8">ESH_2018</strain>
    </source>
</reference>
<accession>A0ABQ7J9Z9</accession>
<evidence type="ECO:0000313" key="9">
    <source>
        <dbReference type="Proteomes" id="UP000823046"/>
    </source>
</evidence>
<comment type="caution">
    <text evidence="8">The sequence shown here is derived from an EMBL/GenBank/DDBJ whole genome shotgun (WGS) entry which is preliminary data.</text>
</comment>
<evidence type="ECO:0000256" key="6">
    <source>
        <dbReference type="ARBA" id="ARBA00023315"/>
    </source>
</evidence>
<feature type="transmembrane region" description="Helical" evidence="7">
    <location>
        <begin position="84"/>
        <end position="102"/>
    </location>
</feature>
<evidence type="ECO:0000313" key="8">
    <source>
        <dbReference type="EMBL" id="KAF8820773.1"/>
    </source>
</evidence>
<proteinExistence type="predicted"/>
<organism evidence="8 9">
    <name type="scientific">Cardiosporidium cionae</name>
    <dbReference type="NCBI Taxonomy" id="476202"/>
    <lineage>
        <taxon>Eukaryota</taxon>
        <taxon>Sar</taxon>
        <taxon>Alveolata</taxon>
        <taxon>Apicomplexa</taxon>
        <taxon>Aconoidasida</taxon>
        <taxon>Nephromycida</taxon>
        <taxon>Cardiosporidium</taxon>
    </lineage>
</organism>
<gene>
    <name evidence="8" type="ORF">IE077_002826</name>
</gene>
<keyword evidence="5 7" id="KW-0472">Membrane</keyword>
<feature type="transmembrane region" description="Helical" evidence="7">
    <location>
        <begin position="41"/>
        <end position="64"/>
    </location>
</feature>
<keyword evidence="4" id="KW-0443">Lipid metabolism</keyword>
<evidence type="ECO:0000256" key="3">
    <source>
        <dbReference type="ARBA" id="ARBA00022989"/>
    </source>
</evidence>
<keyword evidence="6" id="KW-0012">Acyltransferase</keyword>
<dbReference type="PANTHER" id="PTHR23063">
    <property type="entry name" value="PHOSPHOLIPID ACYLTRANSFERASE"/>
    <property type="match status" value="1"/>
</dbReference>
<dbReference type="Proteomes" id="UP000823046">
    <property type="component" value="Unassembled WGS sequence"/>
</dbReference>
<keyword evidence="2 7" id="KW-0812">Transmembrane</keyword>
<dbReference type="PANTHER" id="PTHR23063:SF61">
    <property type="entry name" value="CHROMOSOME UNDETERMINED SCAFFOLD_7, WHOLE GENOME SHOTGUN SEQUENCE"/>
    <property type="match status" value="1"/>
</dbReference>
<evidence type="ECO:0000256" key="1">
    <source>
        <dbReference type="ARBA" id="ARBA00022679"/>
    </source>
</evidence>
<dbReference type="EMBL" id="JADAQX010000305">
    <property type="protein sequence ID" value="KAF8820773.1"/>
    <property type="molecule type" value="Genomic_DNA"/>
</dbReference>
<protein>
    <submittedName>
        <fullName evidence="8">1-acylglycerol-3-phosphate O-acyltransferase</fullName>
    </submittedName>
</protein>
<sequence>MEKYRVFSDAGTGLNPFLPPWSHNRSQNHLWQSVFYFLPRLFMLVIRLFLLITLFLWIVASNLFLSVLPLKYSEWMMRRHVNWLPLRVILFLLGFLTIKECIADFRRLKIKKPMQLSEFWSPIKRQSIVLSNFTSFIEILFLNMKLNPLFTILHSDGSLSPSSFFGALRHSFQFKVPVRPGKFRTLKALVNFMEIHYHGGVPIVIFPEGMKSNGLAMLNWKLQCFLDEENTNKQNDAIQLFKRYQLTLVAFSYFPEKAAKHFLAAYSPPHTVNYPITHVGLLCYQFCHNLNVSWFPAKEFLFNELQKSTMVKSLKLLRCIHSRMLTNAEMVDIDSDRLYDFYLYWRATQKKSYL</sequence>
<keyword evidence="9" id="KW-1185">Reference proteome</keyword>
<evidence type="ECO:0000256" key="7">
    <source>
        <dbReference type="SAM" id="Phobius"/>
    </source>
</evidence>
<keyword evidence="3 7" id="KW-1133">Transmembrane helix</keyword>
<evidence type="ECO:0000256" key="4">
    <source>
        <dbReference type="ARBA" id="ARBA00023098"/>
    </source>
</evidence>
<evidence type="ECO:0000256" key="2">
    <source>
        <dbReference type="ARBA" id="ARBA00022692"/>
    </source>
</evidence>
<evidence type="ECO:0000256" key="5">
    <source>
        <dbReference type="ARBA" id="ARBA00023136"/>
    </source>
</evidence>